<dbReference type="InterPro" id="IPR011333">
    <property type="entry name" value="SKP1/BTB/POZ_sf"/>
</dbReference>
<proteinExistence type="predicted"/>
<dbReference type="CDD" id="cd14733">
    <property type="entry name" value="BACK"/>
    <property type="match status" value="1"/>
</dbReference>
<dbReference type="Pfam" id="PF00651">
    <property type="entry name" value="BTB"/>
    <property type="match status" value="1"/>
</dbReference>
<dbReference type="InterPro" id="IPR051481">
    <property type="entry name" value="BTB-POZ/Galectin-3-binding"/>
</dbReference>
<organism evidence="2 3">
    <name type="scientific">Panagrolaimus davidi</name>
    <dbReference type="NCBI Taxonomy" id="227884"/>
    <lineage>
        <taxon>Eukaryota</taxon>
        <taxon>Metazoa</taxon>
        <taxon>Ecdysozoa</taxon>
        <taxon>Nematoda</taxon>
        <taxon>Chromadorea</taxon>
        <taxon>Rhabditida</taxon>
        <taxon>Tylenchina</taxon>
        <taxon>Panagrolaimomorpha</taxon>
        <taxon>Panagrolaimoidea</taxon>
        <taxon>Panagrolaimidae</taxon>
        <taxon>Panagrolaimus</taxon>
    </lineage>
</organism>
<evidence type="ECO:0000313" key="3">
    <source>
        <dbReference type="WBParaSite" id="PDA_v2.g16947.t1"/>
    </source>
</evidence>
<accession>A0A914PFC2</accession>
<protein>
    <submittedName>
        <fullName evidence="3">BTB domain-containing protein</fullName>
    </submittedName>
</protein>
<dbReference type="PANTHER" id="PTHR24410:SF23">
    <property type="entry name" value="BTB DOMAIN-CONTAINING PROTEIN-RELATED"/>
    <property type="match status" value="1"/>
</dbReference>
<sequence>MNPQKIIYDFQMERFELFKAQNLEIGKFDVAFDIGGKILYAHKFTLCPISSTFEAMLSDRWTKVGDPIKIEDYSYDDFKQFLTFLYSGQCQLSNDNIFAMIDIAEFYGVHALKKFCEEFLVQNEYTVDNVFLMVELAKKYSLKKLEETVTKFISDNFAMCFKSPQFQALPKSTVKFLIEVNQETPMQEEMFEGVFQWAEKQAKESLEAGNGLDLNGAIKDAISEFLPLINFKSMNSVFLIKFVVKKSFLFSGDELSDILWASNKLFAKVTDKNGKVMQGEIQCEDIEWVTNIIQSVKNQRCDYADRDYCRWFTVLPRPSRPSELIVNDKVEWYLLYDDHSGDIGIAIVRTEIVLIDDYLIAEMSAEDGFELSDYCKIEIYRYM</sequence>
<dbReference type="WBParaSite" id="PDA_v2.g16947.t1">
    <property type="protein sequence ID" value="PDA_v2.g16947.t1"/>
    <property type="gene ID" value="PDA_v2.g16947"/>
</dbReference>
<dbReference type="Pfam" id="PF07707">
    <property type="entry name" value="BACK"/>
    <property type="match status" value="1"/>
</dbReference>
<dbReference type="Gene3D" id="3.30.710.10">
    <property type="entry name" value="Potassium Channel Kv1.1, Chain A"/>
    <property type="match status" value="1"/>
</dbReference>
<dbReference type="SMART" id="SM00225">
    <property type="entry name" value="BTB"/>
    <property type="match status" value="1"/>
</dbReference>
<dbReference type="SUPFAM" id="SSF54695">
    <property type="entry name" value="POZ domain"/>
    <property type="match status" value="1"/>
</dbReference>
<evidence type="ECO:0000259" key="1">
    <source>
        <dbReference type="PROSITE" id="PS50097"/>
    </source>
</evidence>
<dbReference type="InterPro" id="IPR000210">
    <property type="entry name" value="BTB/POZ_dom"/>
</dbReference>
<feature type="domain" description="BTB" evidence="1">
    <location>
        <begin position="28"/>
        <end position="94"/>
    </location>
</feature>
<dbReference type="PROSITE" id="PS50097">
    <property type="entry name" value="BTB"/>
    <property type="match status" value="1"/>
</dbReference>
<dbReference type="InterPro" id="IPR011705">
    <property type="entry name" value="BACK"/>
</dbReference>
<keyword evidence="2" id="KW-1185">Reference proteome</keyword>
<dbReference type="Proteomes" id="UP000887578">
    <property type="component" value="Unplaced"/>
</dbReference>
<dbReference type="AlphaFoldDB" id="A0A914PFC2"/>
<dbReference type="PANTHER" id="PTHR24410">
    <property type="entry name" value="HL07962P-RELATED"/>
    <property type="match status" value="1"/>
</dbReference>
<dbReference type="Gene3D" id="1.25.40.420">
    <property type="match status" value="1"/>
</dbReference>
<name>A0A914PFC2_9BILA</name>
<evidence type="ECO:0000313" key="2">
    <source>
        <dbReference type="Proteomes" id="UP000887578"/>
    </source>
</evidence>
<reference evidence="3" key="1">
    <citation type="submission" date="2022-11" db="UniProtKB">
        <authorList>
            <consortium name="WormBaseParasite"/>
        </authorList>
    </citation>
    <scope>IDENTIFICATION</scope>
</reference>